<gene>
    <name evidence="6" type="ORF">PSDVSF_22890</name>
</gene>
<sequence length="293" mass="32981">MELYQLKTFIVVAEEQHLTRASLRLHTSQPSVSAHIKALEEELDTKLFIRTPKGMRLTEAGERLHIKANQVLQAAREFKLEARNMGDELVGDISLGLNTDADYLRVVQLLNSLSEEHPKVTLQLQQRASTSVQDAIRDGYLDCGFIFGEPRNSDVQSVPLETTQFFVAIPDIWKDRIEGGLEALADLPWIMDPSDNPVQKLVNIFFQSHNFKLTNQLEVDGDEVIRVLVAAGKGVSFLRENEVQAANRIGNPVHAIAFDDLSIGLSFVYLKRRDQDPVMQAVIEHVKKVWGVD</sequence>
<dbReference type="InterPro" id="IPR036390">
    <property type="entry name" value="WH_DNA-bd_sf"/>
</dbReference>
<evidence type="ECO:0000256" key="1">
    <source>
        <dbReference type="ARBA" id="ARBA00009437"/>
    </source>
</evidence>
<dbReference type="RefSeq" id="WP_229591036.1">
    <property type="nucleotide sequence ID" value="NZ_AP024485.1"/>
</dbReference>
<comment type="similarity">
    <text evidence="1">Belongs to the LysR transcriptional regulatory family.</text>
</comment>
<evidence type="ECO:0000259" key="5">
    <source>
        <dbReference type="PROSITE" id="PS50931"/>
    </source>
</evidence>
<protein>
    <submittedName>
        <fullName evidence="6">LysR family transcriptional regulator</fullName>
    </submittedName>
</protein>
<keyword evidence="2" id="KW-0805">Transcription regulation</keyword>
<dbReference type="InterPro" id="IPR005119">
    <property type="entry name" value="LysR_subst-bd"/>
</dbReference>
<dbReference type="InterPro" id="IPR036388">
    <property type="entry name" value="WH-like_DNA-bd_sf"/>
</dbReference>
<dbReference type="SUPFAM" id="SSF53850">
    <property type="entry name" value="Periplasmic binding protein-like II"/>
    <property type="match status" value="1"/>
</dbReference>
<dbReference type="InterPro" id="IPR000847">
    <property type="entry name" value="LysR_HTH_N"/>
</dbReference>
<dbReference type="PRINTS" id="PR00039">
    <property type="entry name" value="HTHLYSR"/>
</dbReference>
<accession>A0ABM7P636</accession>
<evidence type="ECO:0000256" key="3">
    <source>
        <dbReference type="ARBA" id="ARBA00023125"/>
    </source>
</evidence>
<dbReference type="PANTHER" id="PTHR30126">
    <property type="entry name" value="HTH-TYPE TRANSCRIPTIONAL REGULATOR"/>
    <property type="match status" value="1"/>
</dbReference>
<dbReference type="Proteomes" id="UP001053296">
    <property type="component" value="Chromosome"/>
</dbReference>
<evidence type="ECO:0000313" key="7">
    <source>
        <dbReference type="Proteomes" id="UP001053296"/>
    </source>
</evidence>
<feature type="domain" description="HTH lysR-type" evidence="5">
    <location>
        <begin position="1"/>
        <end position="58"/>
    </location>
</feature>
<name>A0ABM7P636_9BACT</name>
<keyword evidence="7" id="KW-1185">Reference proteome</keyword>
<dbReference type="PANTHER" id="PTHR30126:SF40">
    <property type="entry name" value="HTH-TYPE TRANSCRIPTIONAL REGULATOR GLTR"/>
    <property type="match status" value="1"/>
</dbReference>
<dbReference type="Pfam" id="PF03466">
    <property type="entry name" value="LysR_substrate"/>
    <property type="match status" value="1"/>
</dbReference>
<evidence type="ECO:0000256" key="4">
    <source>
        <dbReference type="ARBA" id="ARBA00023163"/>
    </source>
</evidence>
<dbReference type="Gene3D" id="3.40.190.290">
    <property type="match status" value="1"/>
</dbReference>
<evidence type="ECO:0000256" key="2">
    <source>
        <dbReference type="ARBA" id="ARBA00023015"/>
    </source>
</evidence>
<dbReference type="EMBL" id="AP024485">
    <property type="protein sequence ID" value="BCS89047.1"/>
    <property type="molecule type" value="Genomic_DNA"/>
</dbReference>
<proteinExistence type="inferred from homology"/>
<dbReference type="Pfam" id="PF00126">
    <property type="entry name" value="HTH_1"/>
    <property type="match status" value="1"/>
</dbReference>
<organism evidence="6 7">
    <name type="scientific">Pseudodesulfovibrio sediminis</name>
    <dbReference type="NCBI Taxonomy" id="2810563"/>
    <lineage>
        <taxon>Bacteria</taxon>
        <taxon>Pseudomonadati</taxon>
        <taxon>Thermodesulfobacteriota</taxon>
        <taxon>Desulfovibrionia</taxon>
        <taxon>Desulfovibrionales</taxon>
        <taxon>Desulfovibrionaceae</taxon>
    </lineage>
</organism>
<dbReference type="PROSITE" id="PS50931">
    <property type="entry name" value="HTH_LYSR"/>
    <property type="match status" value="1"/>
</dbReference>
<keyword evidence="4" id="KW-0804">Transcription</keyword>
<dbReference type="CDD" id="cd05466">
    <property type="entry name" value="PBP2_LTTR_substrate"/>
    <property type="match status" value="1"/>
</dbReference>
<dbReference type="SUPFAM" id="SSF46785">
    <property type="entry name" value="Winged helix' DNA-binding domain"/>
    <property type="match status" value="1"/>
</dbReference>
<evidence type="ECO:0000313" key="6">
    <source>
        <dbReference type="EMBL" id="BCS89047.1"/>
    </source>
</evidence>
<keyword evidence="3" id="KW-0238">DNA-binding</keyword>
<dbReference type="Gene3D" id="1.10.10.10">
    <property type="entry name" value="Winged helix-like DNA-binding domain superfamily/Winged helix DNA-binding domain"/>
    <property type="match status" value="1"/>
</dbReference>
<reference evidence="6" key="1">
    <citation type="journal article" date="2022" name="Arch. Microbiol.">
        <title>Pseudodesulfovibrio sediminis sp. nov., a mesophilic and neutrophilic sulfate-reducing bacterium isolated from sediment of a brackish lake.</title>
        <authorList>
            <person name="Takahashi A."/>
            <person name="Kojima H."/>
            <person name="Watanabe M."/>
            <person name="Fukui M."/>
        </authorList>
    </citation>
    <scope>NUCLEOTIDE SEQUENCE</scope>
    <source>
        <strain evidence="6">SF6</strain>
    </source>
</reference>